<dbReference type="Pfam" id="PF02896">
    <property type="entry name" value="PEP-utilizers_C"/>
    <property type="match status" value="1"/>
</dbReference>
<dbReference type="Proteomes" id="UP001057375">
    <property type="component" value="Unassembled WGS sequence"/>
</dbReference>
<organism evidence="2 3">
    <name type="scientific">Aduncisulcus paluster</name>
    <dbReference type="NCBI Taxonomy" id="2918883"/>
    <lineage>
        <taxon>Eukaryota</taxon>
        <taxon>Metamonada</taxon>
        <taxon>Carpediemonas-like organisms</taxon>
        <taxon>Aduncisulcus</taxon>
    </lineage>
</organism>
<evidence type="ECO:0000313" key="2">
    <source>
        <dbReference type="EMBL" id="GKT35757.1"/>
    </source>
</evidence>
<evidence type="ECO:0000313" key="3">
    <source>
        <dbReference type="Proteomes" id="UP001057375"/>
    </source>
</evidence>
<protein>
    <submittedName>
        <fullName evidence="2">Phosphoenolpyruvate--protein phosphotransferase</fullName>
    </submittedName>
</protein>
<name>A0ABQ5KTH0_9EUKA</name>
<accession>A0ABQ5KTH0</accession>
<gene>
    <name evidence="2" type="ORF">ADUPG1_003048</name>
</gene>
<dbReference type="PANTHER" id="PTHR46244">
    <property type="entry name" value="PHOSPHOENOLPYRUVATE-PROTEIN PHOSPHOTRANSFERASE"/>
    <property type="match status" value="1"/>
</dbReference>
<comment type="caution">
    <text evidence="2">The sequence shown here is derived from an EMBL/GenBank/DDBJ whole genome shotgun (WGS) entry which is preliminary data.</text>
</comment>
<dbReference type="Gene3D" id="3.20.20.60">
    <property type="entry name" value="Phosphoenolpyruvate-binding domains"/>
    <property type="match status" value="1"/>
</dbReference>
<dbReference type="EMBL" id="BQXS01003900">
    <property type="protein sequence ID" value="GKT35757.1"/>
    <property type="molecule type" value="Genomic_DNA"/>
</dbReference>
<dbReference type="InterPro" id="IPR040442">
    <property type="entry name" value="Pyrv_kinase-like_dom_sf"/>
</dbReference>
<reference evidence="2" key="1">
    <citation type="submission" date="2022-03" db="EMBL/GenBank/DDBJ databases">
        <title>Draft genome sequence of Aduncisulcus paluster, a free-living microaerophilic Fornicata.</title>
        <authorList>
            <person name="Yuyama I."/>
            <person name="Kume K."/>
            <person name="Tamura T."/>
            <person name="Inagaki Y."/>
            <person name="Hashimoto T."/>
        </authorList>
    </citation>
    <scope>NUCLEOTIDE SEQUENCE</scope>
    <source>
        <strain evidence="2">NY0171</strain>
    </source>
</reference>
<dbReference type="InterPro" id="IPR050499">
    <property type="entry name" value="PEP-utilizing_PTS_enzyme"/>
</dbReference>
<sequence length="70" mass="7891">DLYDYMHPAVLALIENVIKRAREKNTWIGMCGNAAADPAMIEKLIEWGIDEISVSPSKVLECRQFVRSLA</sequence>
<feature type="non-terminal residue" evidence="2">
    <location>
        <position position="1"/>
    </location>
</feature>
<evidence type="ECO:0000259" key="1">
    <source>
        <dbReference type="Pfam" id="PF02896"/>
    </source>
</evidence>
<dbReference type="InterPro" id="IPR000121">
    <property type="entry name" value="PEP_util_C"/>
</dbReference>
<proteinExistence type="predicted"/>
<dbReference type="SUPFAM" id="SSF51621">
    <property type="entry name" value="Phosphoenolpyruvate/pyruvate domain"/>
    <property type="match status" value="1"/>
</dbReference>
<feature type="domain" description="PEP-utilising enzyme C-terminal" evidence="1">
    <location>
        <begin position="2"/>
        <end position="69"/>
    </location>
</feature>
<dbReference type="PANTHER" id="PTHR46244:SF3">
    <property type="entry name" value="PHOSPHOENOLPYRUVATE-PROTEIN PHOSPHOTRANSFERASE"/>
    <property type="match status" value="1"/>
</dbReference>
<keyword evidence="3" id="KW-1185">Reference proteome</keyword>
<dbReference type="InterPro" id="IPR015813">
    <property type="entry name" value="Pyrv/PenolPyrv_kinase-like_dom"/>
</dbReference>